<evidence type="ECO:0000256" key="2">
    <source>
        <dbReference type="ARBA" id="ARBA00004496"/>
    </source>
</evidence>
<dbReference type="EMBL" id="FPKR01000002">
    <property type="protein sequence ID" value="SFZ72497.1"/>
    <property type="molecule type" value="Genomic_DNA"/>
</dbReference>
<name>A0A1K2H7M7_9NEIS</name>
<feature type="binding site" evidence="15">
    <location>
        <position position="116"/>
    </location>
    <ligand>
        <name>Mg(2+)</name>
        <dbReference type="ChEBI" id="CHEBI:18420"/>
    </ligand>
</feature>
<dbReference type="SMART" id="SM00358">
    <property type="entry name" value="DSRM"/>
    <property type="match status" value="1"/>
</dbReference>
<dbReference type="Pfam" id="PF14622">
    <property type="entry name" value="Ribonucleas_3_3"/>
    <property type="match status" value="1"/>
</dbReference>
<dbReference type="GO" id="GO:0006364">
    <property type="term" value="P:rRNA processing"/>
    <property type="evidence" value="ECO:0007669"/>
    <property type="project" value="UniProtKB-UniRule"/>
</dbReference>
<dbReference type="GO" id="GO:0010468">
    <property type="term" value="P:regulation of gene expression"/>
    <property type="evidence" value="ECO:0007669"/>
    <property type="project" value="TreeGrafter"/>
</dbReference>
<dbReference type="Gene3D" id="3.30.160.20">
    <property type="match status" value="1"/>
</dbReference>
<comment type="cofactor">
    <cofactor evidence="15">
        <name>Mg(2+)</name>
        <dbReference type="ChEBI" id="CHEBI:18420"/>
    </cofactor>
</comment>
<evidence type="ECO:0000259" key="17">
    <source>
        <dbReference type="PROSITE" id="PS50142"/>
    </source>
</evidence>
<evidence type="ECO:0000256" key="11">
    <source>
        <dbReference type="ARBA" id="ARBA00022759"/>
    </source>
</evidence>
<keyword evidence="12 15" id="KW-0378">Hydrolase</keyword>
<keyword evidence="7 15" id="KW-0507">mRNA processing</keyword>
<dbReference type="FunFam" id="1.10.1520.10:FF:000001">
    <property type="entry name" value="Ribonuclease 3"/>
    <property type="match status" value="1"/>
</dbReference>
<evidence type="ECO:0000256" key="9">
    <source>
        <dbReference type="ARBA" id="ARBA00022722"/>
    </source>
</evidence>
<dbReference type="CDD" id="cd10845">
    <property type="entry name" value="DSRM_RNAse_III_family"/>
    <property type="match status" value="1"/>
</dbReference>
<keyword evidence="9 15" id="KW-0540">Nuclease</keyword>
<evidence type="ECO:0000256" key="10">
    <source>
        <dbReference type="ARBA" id="ARBA00022723"/>
    </source>
</evidence>
<dbReference type="FunFam" id="3.30.160.20:FF:000003">
    <property type="entry name" value="Ribonuclease 3"/>
    <property type="match status" value="1"/>
</dbReference>
<evidence type="ECO:0000256" key="13">
    <source>
        <dbReference type="ARBA" id="ARBA00022842"/>
    </source>
</evidence>
<evidence type="ECO:0000259" key="16">
    <source>
        <dbReference type="PROSITE" id="PS50137"/>
    </source>
</evidence>
<proteinExistence type="inferred from homology"/>
<dbReference type="HAMAP" id="MF_00104">
    <property type="entry name" value="RNase_III"/>
    <property type="match status" value="1"/>
</dbReference>
<dbReference type="PROSITE" id="PS00517">
    <property type="entry name" value="RNASE_3_1"/>
    <property type="match status" value="1"/>
</dbReference>
<dbReference type="GO" id="GO:0004525">
    <property type="term" value="F:ribonuclease III activity"/>
    <property type="evidence" value="ECO:0007669"/>
    <property type="project" value="UniProtKB-UniRule"/>
</dbReference>
<keyword evidence="8 15" id="KW-0819">tRNA processing</keyword>
<evidence type="ECO:0000256" key="8">
    <source>
        <dbReference type="ARBA" id="ARBA00022694"/>
    </source>
</evidence>
<dbReference type="NCBIfam" id="TIGR02191">
    <property type="entry name" value="RNaseIII"/>
    <property type="match status" value="1"/>
</dbReference>
<dbReference type="Pfam" id="PF00035">
    <property type="entry name" value="dsrm"/>
    <property type="match status" value="1"/>
</dbReference>
<evidence type="ECO:0000256" key="14">
    <source>
        <dbReference type="ARBA" id="ARBA00022884"/>
    </source>
</evidence>
<evidence type="ECO:0000256" key="15">
    <source>
        <dbReference type="HAMAP-Rule" id="MF_00104"/>
    </source>
</evidence>
<dbReference type="GO" id="GO:0019843">
    <property type="term" value="F:rRNA binding"/>
    <property type="evidence" value="ECO:0007669"/>
    <property type="project" value="UniProtKB-KW"/>
</dbReference>
<keyword evidence="5 15" id="KW-0963">Cytoplasm</keyword>
<feature type="active site" evidence="15">
    <location>
        <position position="116"/>
    </location>
</feature>
<keyword evidence="19" id="KW-1185">Reference proteome</keyword>
<dbReference type="STRING" id="1121279.SAMN02745887_00647"/>
<dbReference type="SMART" id="SM00535">
    <property type="entry name" value="RIBOc"/>
    <property type="match status" value="1"/>
</dbReference>
<evidence type="ECO:0000313" key="19">
    <source>
        <dbReference type="Proteomes" id="UP000186513"/>
    </source>
</evidence>
<dbReference type="GO" id="GO:0003725">
    <property type="term" value="F:double-stranded RNA binding"/>
    <property type="evidence" value="ECO:0007669"/>
    <property type="project" value="TreeGrafter"/>
</dbReference>
<evidence type="ECO:0000256" key="3">
    <source>
        <dbReference type="ARBA" id="ARBA00010183"/>
    </source>
</evidence>
<comment type="subcellular location">
    <subcellularLocation>
        <location evidence="2 15">Cytoplasm</location>
    </subcellularLocation>
</comment>
<comment type="function">
    <text evidence="15">Digests double-stranded RNA. Involved in the processing of primary rRNA transcript to yield the immediate precursors to the large and small rRNAs (23S and 16S). Processes some mRNAs, and tRNAs when they are encoded in the rRNA operon. Processes pre-crRNA and tracrRNA of type II CRISPR loci if present in the organism.</text>
</comment>
<dbReference type="Gene3D" id="1.10.1520.10">
    <property type="entry name" value="Ribonuclease III domain"/>
    <property type="match status" value="1"/>
</dbReference>
<dbReference type="PANTHER" id="PTHR11207:SF0">
    <property type="entry name" value="RIBONUCLEASE 3"/>
    <property type="match status" value="1"/>
</dbReference>
<dbReference type="SUPFAM" id="SSF69065">
    <property type="entry name" value="RNase III domain-like"/>
    <property type="match status" value="1"/>
</dbReference>
<evidence type="ECO:0000256" key="5">
    <source>
        <dbReference type="ARBA" id="ARBA00022490"/>
    </source>
</evidence>
<keyword evidence="15" id="KW-0699">rRNA-binding</keyword>
<dbReference type="GO" id="GO:0008033">
    <property type="term" value="P:tRNA processing"/>
    <property type="evidence" value="ECO:0007669"/>
    <property type="project" value="UniProtKB-KW"/>
</dbReference>
<protein>
    <recommendedName>
        <fullName evidence="15">Ribonuclease 3</fullName>
        <ecNumber evidence="15">3.1.26.3</ecNumber>
    </recommendedName>
    <alternativeName>
        <fullName evidence="15">Ribonuclease III</fullName>
        <shortName evidence="15">RNase III</shortName>
    </alternativeName>
</protein>
<feature type="active site" evidence="15">
    <location>
        <position position="44"/>
    </location>
</feature>
<comment type="catalytic activity">
    <reaction evidence="1 15">
        <text>Endonucleolytic cleavage to 5'-phosphomonoester.</text>
        <dbReference type="EC" id="3.1.26.3"/>
    </reaction>
</comment>
<feature type="binding site" evidence="15">
    <location>
        <position position="113"/>
    </location>
    <ligand>
        <name>Mg(2+)</name>
        <dbReference type="ChEBI" id="CHEBI:18420"/>
    </ligand>
</feature>
<dbReference type="InterPro" id="IPR036389">
    <property type="entry name" value="RNase_III_sf"/>
</dbReference>
<dbReference type="PROSITE" id="PS50137">
    <property type="entry name" value="DS_RBD"/>
    <property type="match status" value="1"/>
</dbReference>
<keyword evidence="14 15" id="KW-0694">RNA-binding</keyword>
<dbReference type="GO" id="GO:0005737">
    <property type="term" value="C:cytoplasm"/>
    <property type="evidence" value="ECO:0007669"/>
    <property type="project" value="UniProtKB-SubCell"/>
</dbReference>
<keyword evidence="11 15" id="KW-0255">Endonuclease</keyword>
<evidence type="ECO:0000256" key="1">
    <source>
        <dbReference type="ARBA" id="ARBA00000109"/>
    </source>
</evidence>
<comment type="subunit">
    <text evidence="4 15">Homodimer.</text>
</comment>
<reference evidence="18 19" key="1">
    <citation type="submission" date="2016-11" db="EMBL/GenBank/DDBJ databases">
        <authorList>
            <person name="Jaros S."/>
            <person name="Januszkiewicz K."/>
            <person name="Wedrychowicz H."/>
        </authorList>
    </citation>
    <scope>NUCLEOTIDE SEQUENCE [LARGE SCALE GENOMIC DNA]</scope>
    <source>
        <strain evidence="18 19">DSM 18899</strain>
    </source>
</reference>
<gene>
    <name evidence="15" type="primary">rnc</name>
    <name evidence="18" type="ORF">SAMN02745887_00647</name>
</gene>
<evidence type="ECO:0000256" key="6">
    <source>
        <dbReference type="ARBA" id="ARBA00022552"/>
    </source>
</evidence>
<evidence type="ECO:0000313" key="18">
    <source>
        <dbReference type="EMBL" id="SFZ72497.1"/>
    </source>
</evidence>
<dbReference type="InterPro" id="IPR014720">
    <property type="entry name" value="dsRBD_dom"/>
</dbReference>
<evidence type="ECO:0000256" key="4">
    <source>
        <dbReference type="ARBA" id="ARBA00011738"/>
    </source>
</evidence>
<dbReference type="GO" id="GO:0042802">
    <property type="term" value="F:identical protein binding"/>
    <property type="evidence" value="ECO:0007669"/>
    <property type="project" value="UniProtKB-ARBA"/>
</dbReference>
<keyword evidence="10 15" id="KW-0479">Metal-binding</keyword>
<evidence type="ECO:0000256" key="7">
    <source>
        <dbReference type="ARBA" id="ARBA00022664"/>
    </source>
</evidence>
<dbReference type="PANTHER" id="PTHR11207">
    <property type="entry name" value="RIBONUCLEASE III"/>
    <property type="match status" value="1"/>
</dbReference>
<keyword evidence="13 15" id="KW-0460">Magnesium</keyword>
<keyword evidence="6 15" id="KW-0698">rRNA processing</keyword>
<feature type="domain" description="RNase III" evidence="17">
    <location>
        <begin position="5"/>
        <end position="127"/>
    </location>
</feature>
<dbReference type="CDD" id="cd00593">
    <property type="entry name" value="RIBOc"/>
    <property type="match status" value="1"/>
</dbReference>
<dbReference type="GO" id="GO:0046872">
    <property type="term" value="F:metal ion binding"/>
    <property type="evidence" value="ECO:0007669"/>
    <property type="project" value="UniProtKB-KW"/>
</dbReference>
<dbReference type="GO" id="GO:0006397">
    <property type="term" value="P:mRNA processing"/>
    <property type="evidence" value="ECO:0007669"/>
    <property type="project" value="UniProtKB-UniRule"/>
</dbReference>
<organism evidence="18 19">
    <name type="scientific">Chitinimonas taiwanensis DSM 18899</name>
    <dbReference type="NCBI Taxonomy" id="1121279"/>
    <lineage>
        <taxon>Bacteria</taxon>
        <taxon>Pseudomonadati</taxon>
        <taxon>Pseudomonadota</taxon>
        <taxon>Betaproteobacteria</taxon>
        <taxon>Neisseriales</taxon>
        <taxon>Chitinibacteraceae</taxon>
        <taxon>Chitinimonas</taxon>
    </lineage>
</organism>
<dbReference type="Proteomes" id="UP000186513">
    <property type="component" value="Unassembled WGS sequence"/>
</dbReference>
<dbReference type="InterPro" id="IPR000999">
    <property type="entry name" value="RNase_III_dom"/>
</dbReference>
<comment type="similarity">
    <text evidence="3">Belongs to the ribonuclease III family.</text>
</comment>
<dbReference type="InterPro" id="IPR011907">
    <property type="entry name" value="RNase_III"/>
</dbReference>
<dbReference type="SUPFAM" id="SSF54768">
    <property type="entry name" value="dsRNA-binding domain-like"/>
    <property type="match status" value="1"/>
</dbReference>
<feature type="binding site" evidence="15">
    <location>
        <position position="40"/>
    </location>
    <ligand>
        <name>Mg(2+)</name>
        <dbReference type="ChEBI" id="CHEBI:18420"/>
    </ligand>
</feature>
<evidence type="ECO:0000256" key="12">
    <source>
        <dbReference type="ARBA" id="ARBA00022801"/>
    </source>
</evidence>
<dbReference type="EC" id="3.1.26.3" evidence="15"/>
<dbReference type="AlphaFoldDB" id="A0A1K2H7M7"/>
<feature type="domain" description="DRBM" evidence="16">
    <location>
        <begin position="154"/>
        <end position="224"/>
    </location>
</feature>
<sequence length="231" mass="25302">MSGDLNRLEAALGHRFKDATLLRQALTHRSFGIPHNERLEFLGDSILNVVTAWLLFDAFPERSEGELSRLRASLVKKETLAELASDLGLSDYLRLGDGEARSGGYQRPSILADTLEALFAAICLDADFEAAKRSVARLLGPRIATIDPETHGKDSKTRLQEWLQAQRLALPDYQIVSQHGEAHDQHFVIACRIAALDLVCEGEGGSRRAAEQVAATRALALLPAVKKGKKP</sequence>
<accession>A0A1K2H7M7</accession>
<dbReference type="PROSITE" id="PS50142">
    <property type="entry name" value="RNASE_3_2"/>
    <property type="match status" value="1"/>
</dbReference>